<feature type="transmembrane region" description="Helical" evidence="1">
    <location>
        <begin position="272"/>
        <end position="290"/>
    </location>
</feature>
<feature type="transmembrane region" description="Helical" evidence="1">
    <location>
        <begin position="20"/>
        <end position="40"/>
    </location>
</feature>
<feature type="transmembrane region" description="Helical" evidence="1">
    <location>
        <begin position="302"/>
        <end position="323"/>
    </location>
</feature>
<dbReference type="Pfam" id="PF20604">
    <property type="entry name" value="DUF6798"/>
    <property type="match status" value="1"/>
</dbReference>
<sequence length="535" mass="61140">MCSSSVNPESKASKIPPQAILMILLIGGSFAADSFLRFPIPGINEPHYLSKAKHYWNPQWGSGDFFLESSNAHSFFYQVMGSLTQWLSLHNTALLGRLVAFLLLAMGWYRLVKVLVPGIWSPLITAWIYLGMVAIGNFSGEWIIGGIESKVFAYGFLFLSLASACEQHWNRAAIYAGLTISWHPVVGIWGVLCGGFSLVCDWYRKRRDFNKATYRQTLRSVISATGLLILCSLPGLIPSIGLLAQGNSEQNFAANYIQVFYRIKHHLDPMDFHLSSYVLYAILLAVWLILKRNEGPSFPNRFFQLFIVGTIGLACIGLLLGAGPRPASEMPYYAFRMSLLKFYPFRLFDALLPIAVTISIVNAFQYWIFQNENTDLKLLLIKKTSLKQMIPLFSFCIFISAIYSAWTFPPIHKMPPAQRTDWIDACRWIKNHTPETALFLTPTHQSDFKWYAQRPEYVTIKDCPQDAAGLIEWNRRLKYLRKWGQNYYNNGFDENAIRVLNNETKITHLLVKRLGPFTTLKPIYQNQTYKVYELP</sequence>
<dbReference type="EMBL" id="CP037422">
    <property type="protein sequence ID" value="QDU10572.1"/>
    <property type="molecule type" value="Genomic_DNA"/>
</dbReference>
<dbReference type="AlphaFoldDB" id="A0A517WZ93"/>
<feature type="transmembrane region" description="Helical" evidence="1">
    <location>
        <begin position="181"/>
        <end position="200"/>
    </location>
</feature>
<evidence type="ECO:0000313" key="4">
    <source>
        <dbReference type="Proteomes" id="UP000318384"/>
    </source>
</evidence>
<reference evidence="3 4" key="1">
    <citation type="submission" date="2019-03" db="EMBL/GenBank/DDBJ databases">
        <title>Deep-cultivation of Planctomycetes and their phenomic and genomic characterization uncovers novel biology.</title>
        <authorList>
            <person name="Wiegand S."/>
            <person name="Jogler M."/>
            <person name="Boedeker C."/>
            <person name="Pinto D."/>
            <person name="Vollmers J."/>
            <person name="Rivas-Marin E."/>
            <person name="Kohn T."/>
            <person name="Peeters S.H."/>
            <person name="Heuer A."/>
            <person name="Rast P."/>
            <person name="Oberbeckmann S."/>
            <person name="Bunk B."/>
            <person name="Jeske O."/>
            <person name="Meyerdierks A."/>
            <person name="Storesund J.E."/>
            <person name="Kallscheuer N."/>
            <person name="Luecker S."/>
            <person name="Lage O.M."/>
            <person name="Pohl T."/>
            <person name="Merkel B.J."/>
            <person name="Hornburger P."/>
            <person name="Mueller R.-W."/>
            <person name="Bruemmer F."/>
            <person name="Labrenz M."/>
            <person name="Spormann A.M."/>
            <person name="Op den Camp H."/>
            <person name="Overmann J."/>
            <person name="Amann R."/>
            <person name="Jetten M.S.M."/>
            <person name="Mascher T."/>
            <person name="Medema M.H."/>
            <person name="Devos D.P."/>
            <person name="Kaster A.-K."/>
            <person name="Ovreas L."/>
            <person name="Rohde M."/>
            <person name="Galperin M.Y."/>
            <person name="Jogler C."/>
        </authorList>
    </citation>
    <scope>NUCLEOTIDE SEQUENCE [LARGE SCALE GENOMIC DNA]</scope>
    <source>
        <strain evidence="3 4">V202</strain>
    </source>
</reference>
<name>A0A517WZ93_9PLAN</name>
<keyword evidence="1" id="KW-1133">Transmembrane helix</keyword>
<feature type="transmembrane region" description="Helical" evidence="1">
    <location>
        <begin position="94"/>
        <end position="112"/>
    </location>
</feature>
<feature type="transmembrane region" description="Helical" evidence="1">
    <location>
        <begin position="151"/>
        <end position="169"/>
    </location>
</feature>
<protein>
    <recommendedName>
        <fullName evidence="2">DUF6798 domain-containing protein</fullName>
    </recommendedName>
</protein>
<keyword evidence="4" id="KW-1185">Reference proteome</keyword>
<feature type="transmembrane region" description="Helical" evidence="1">
    <location>
        <begin position="118"/>
        <end position="139"/>
    </location>
</feature>
<feature type="transmembrane region" description="Helical" evidence="1">
    <location>
        <begin position="221"/>
        <end position="244"/>
    </location>
</feature>
<proteinExistence type="predicted"/>
<evidence type="ECO:0000313" key="3">
    <source>
        <dbReference type="EMBL" id="QDU10572.1"/>
    </source>
</evidence>
<feature type="domain" description="DUF6798" evidence="2">
    <location>
        <begin position="421"/>
        <end position="478"/>
    </location>
</feature>
<evidence type="ECO:0000256" key="1">
    <source>
        <dbReference type="SAM" id="Phobius"/>
    </source>
</evidence>
<accession>A0A517WZ93</accession>
<gene>
    <name evidence="3" type="ORF">V202x_39840</name>
</gene>
<keyword evidence="1" id="KW-0812">Transmembrane</keyword>
<feature type="transmembrane region" description="Helical" evidence="1">
    <location>
        <begin position="343"/>
        <end position="369"/>
    </location>
</feature>
<dbReference type="InterPro" id="IPR046477">
    <property type="entry name" value="DUF6798"/>
</dbReference>
<dbReference type="Proteomes" id="UP000318384">
    <property type="component" value="Chromosome"/>
</dbReference>
<keyword evidence="1" id="KW-0472">Membrane</keyword>
<organism evidence="3 4">
    <name type="scientific">Gimesia aquarii</name>
    <dbReference type="NCBI Taxonomy" id="2527964"/>
    <lineage>
        <taxon>Bacteria</taxon>
        <taxon>Pseudomonadati</taxon>
        <taxon>Planctomycetota</taxon>
        <taxon>Planctomycetia</taxon>
        <taxon>Planctomycetales</taxon>
        <taxon>Planctomycetaceae</taxon>
        <taxon>Gimesia</taxon>
    </lineage>
</organism>
<evidence type="ECO:0000259" key="2">
    <source>
        <dbReference type="Pfam" id="PF20604"/>
    </source>
</evidence>
<feature type="transmembrane region" description="Helical" evidence="1">
    <location>
        <begin position="390"/>
        <end position="408"/>
    </location>
</feature>